<dbReference type="OrthoDB" id="270812at2759"/>
<feature type="compositionally biased region" description="Low complexity" evidence="1">
    <location>
        <begin position="328"/>
        <end position="343"/>
    </location>
</feature>
<evidence type="ECO:0000256" key="1">
    <source>
        <dbReference type="SAM" id="MobiDB-lite"/>
    </source>
</evidence>
<organism evidence="2 3">
    <name type="scientific">Trypanosoma theileri</name>
    <dbReference type="NCBI Taxonomy" id="67003"/>
    <lineage>
        <taxon>Eukaryota</taxon>
        <taxon>Discoba</taxon>
        <taxon>Euglenozoa</taxon>
        <taxon>Kinetoplastea</taxon>
        <taxon>Metakinetoplastina</taxon>
        <taxon>Trypanosomatida</taxon>
        <taxon>Trypanosomatidae</taxon>
        <taxon>Trypanosoma</taxon>
    </lineage>
</organism>
<dbReference type="GeneID" id="39982617"/>
<reference evidence="2 3" key="1">
    <citation type="submission" date="2017-03" db="EMBL/GenBank/DDBJ databases">
        <title>An alternative strategy for trypanosome survival in the mammalian bloodstream revealed through genome and transcriptome analysis of the ubiquitous bovine parasite Trypanosoma (Megatrypanum) theileri.</title>
        <authorList>
            <person name="Kelly S."/>
            <person name="Ivens A."/>
            <person name="Mott A."/>
            <person name="O'Neill E."/>
            <person name="Emms D."/>
            <person name="Macleod O."/>
            <person name="Voorheis P."/>
            <person name="Matthews J."/>
            <person name="Matthews K."/>
            <person name="Carrington M."/>
        </authorList>
    </citation>
    <scope>NUCLEOTIDE SEQUENCE [LARGE SCALE GENOMIC DNA]</scope>
    <source>
        <strain evidence="2">Edinburgh</strain>
    </source>
</reference>
<gene>
    <name evidence="2" type="ORF">TM35_000051820</name>
</gene>
<dbReference type="EMBL" id="NBCO01000005">
    <property type="protein sequence ID" value="ORC91586.1"/>
    <property type="molecule type" value="Genomic_DNA"/>
</dbReference>
<feature type="region of interest" description="Disordered" evidence="1">
    <location>
        <begin position="320"/>
        <end position="347"/>
    </location>
</feature>
<dbReference type="Proteomes" id="UP000192257">
    <property type="component" value="Unassembled WGS sequence"/>
</dbReference>
<dbReference type="VEuPathDB" id="TriTrypDB:TM35_000051820"/>
<dbReference type="GO" id="GO:0004402">
    <property type="term" value="F:histone acetyltransferase activity"/>
    <property type="evidence" value="ECO:0007669"/>
    <property type="project" value="TreeGrafter"/>
</dbReference>
<evidence type="ECO:0000313" key="2">
    <source>
        <dbReference type="EMBL" id="ORC91586.1"/>
    </source>
</evidence>
<proteinExistence type="predicted"/>
<name>A0A1X0P3T8_9TRYP</name>
<keyword evidence="3" id="KW-1185">Reference proteome</keyword>
<dbReference type="PANTHER" id="PTHR20916:SF20">
    <property type="entry name" value="CLU DOMAIN-CONTAINING PROTEIN"/>
    <property type="match status" value="1"/>
</dbReference>
<dbReference type="AlphaFoldDB" id="A0A1X0P3T8"/>
<protein>
    <submittedName>
        <fullName evidence="2">Uncharacterized protein</fullName>
    </submittedName>
</protein>
<evidence type="ECO:0000313" key="3">
    <source>
        <dbReference type="Proteomes" id="UP000192257"/>
    </source>
</evidence>
<accession>A0A1X0P3T8</accession>
<comment type="caution">
    <text evidence="2">The sequence shown here is derived from an EMBL/GenBank/DDBJ whole genome shotgun (WGS) entry which is preliminary data.</text>
</comment>
<dbReference type="PANTHER" id="PTHR20916">
    <property type="entry name" value="CYSTEINE AND GLYCINE-RICH PROTEIN 2 BINDING PROTEIN"/>
    <property type="match status" value="1"/>
</dbReference>
<dbReference type="RefSeq" id="XP_028885652.1">
    <property type="nucleotide sequence ID" value="XM_029022837.1"/>
</dbReference>
<sequence>MLRDTWLLSDLDGTLISTPHKACGQYLSLAQSPCVHVLRRWLLNGGNVCIITTADMRVLQQVYAPLRSILKDDENSNNNNNNNCGELLLSLYTGAVLYRCTAKGVELVREYAEATHCATAESVEVAKRYGLPLKESPMISVCPMGIRTTTQVACVEGTCFSAKTCRELLIHVENIFLGVVKAILKKDKEVVKAFTFMSARYKEMWRILLHYLDVRYKQDQQEHQHNRSVDDTISEKTTSTTNAVEWKCKFLQQRRQLLRAVGIVRVELVDTKRMICEIEGYCTADKNAKEIKSTVLRILGDESKDSSIFAEQITRLLGAEPYDDDYDNNNNNNNNNTIGNSDSNSDRDSQVGVVAQVMVLGIPIKLFSRFFKPHLESFAALGVTAIPQPNSVVFSKMGICKSTIIRYLIKQQQQQQQQQQQEKENKMKMYDERENCCSPHDGKAPRFCGAVDITRAVALGDNPHTTDFELTVFPQLPFISVEVDGQRRRRHARIDALPIKGKSQQRRGSTMDDRRLVNLQYIGGEENGTAVFLDLLMNILCVPSTISSLAAGGKKSEVRCKPPATFGAAVAKASQMTRGAVCDVSSHL</sequence>